<gene>
    <name evidence="1" type="ORF">MRB53_014531</name>
</gene>
<sequence length="80" mass="9473">MGEIEKRVQELMDKVKFDAVDETFNMLETALKKSDSEEPICIKIYFLFIMANCLKERREYLRKQVMEEEGDELNKDDGGF</sequence>
<reference evidence="1 2" key="1">
    <citation type="journal article" date="2022" name="Hortic Res">
        <title>A haplotype resolved chromosomal level avocado genome allows analysis of novel avocado genes.</title>
        <authorList>
            <person name="Nath O."/>
            <person name="Fletcher S.J."/>
            <person name="Hayward A."/>
            <person name="Shaw L.M."/>
            <person name="Masouleh A.K."/>
            <person name="Furtado A."/>
            <person name="Henry R.J."/>
            <person name="Mitter N."/>
        </authorList>
    </citation>
    <scope>NUCLEOTIDE SEQUENCE [LARGE SCALE GENOMIC DNA]</scope>
    <source>
        <strain evidence="2">cv. Hass</strain>
    </source>
</reference>
<proteinExistence type="predicted"/>
<accession>A0ACC2KB53</accession>
<evidence type="ECO:0000313" key="1">
    <source>
        <dbReference type="EMBL" id="KAJ8618345.1"/>
    </source>
</evidence>
<organism evidence="1 2">
    <name type="scientific">Persea americana</name>
    <name type="common">Avocado</name>
    <dbReference type="NCBI Taxonomy" id="3435"/>
    <lineage>
        <taxon>Eukaryota</taxon>
        <taxon>Viridiplantae</taxon>
        <taxon>Streptophyta</taxon>
        <taxon>Embryophyta</taxon>
        <taxon>Tracheophyta</taxon>
        <taxon>Spermatophyta</taxon>
        <taxon>Magnoliopsida</taxon>
        <taxon>Magnoliidae</taxon>
        <taxon>Laurales</taxon>
        <taxon>Lauraceae</taxon>
        <taxon>Persea</taxon>
    </lineage>
</organism>
<name>A0ACC2KB53_PERAE</name>
<dbReference type="Proteomes" id="UP001234297">
    <property type="component" value="Chromosome 4"/>
</dbReference>
<evidence type="ECO:0000313" key="2">
    <source>
        <dbReference type="Proteomes" id="UP001234297"/>
    </source>
</evidence>
<comment type="caution">
    <text evidence="1">The sequence shown here is derived from an EMBL/GenBank/DDBJ whole genome shotgun (WGS) entry which is preliminary data.</text>
</comment>
<dbReference type="EMBL" id="CM056812">
    <property type="protein sequence ID" value="KAJ8618345.1"/>
    <property type="molecule type" value="Genomic_DNA"/>
</dbReference>
<protein>
    <submittedName>
        <fullName evidence="1">Uncharacterized protein</fullName>
    </submittedName>
</protein>
<keyword evidence="2" id="KW-1185">Reference proteome</keyword>